<dbReference type="AlphaFoldDB" id="A0A4P9Y1T7"/>
<evidence type="ECO:0000313" key="2">
    <source>
        <dbReference type="EMBL" id="RKP12767.1"/>
    </source>
</evidence>
<evidence type="ECO:0000313" key="3">
    <source>
        <dbReference type="Proteomes" id="UP000267251"/>
    </source>
</evidence>
<gene>
    <name evidence="2" type="ORF">BJ684DRAFT_20709</name>
</gene>
<feature type="region of interest" description="Disordered" evidence="1">
    <location>
        <begin position="1"/>
        <end position="70"/>
    </location>
</feature>
<reference evidence="3" key="1">
    <citation type="journal article" date="2018" name="Nat. Microbiol.">
        <title>Leveraging single-cell genomics to expand the fungal tree of life.</title>
        <authorList>
            <person name="Ahrendt S.R."/>
            <person name="Quandt C.A."/>
            <person name="Ciobanu D."/>
            <person name="Clum A."/>
            <person name="Salamov A."/>
            <person name="Andreopoulos B."/>
            <person name="Cheng J.F."/>
            <person name="Woyke T."/>
            <person name="Pelin A."/>
            <person name="Henrissat B."/>
            <person name="Reynolds N.K."/>
            <person name="Benny G.L."/>
            <person name="Smith M.E."/>
            <person name="James T.Y."/>
            <person name="Grigoriev I.V."/>
        </authorList>
    </citation>
    <scope>NUCLEOTIDE SEQUENCE [LARGE SCALE GENOMIC DNA]</scope>
</reference>
<sequence length="196" mass="22595">MSNHPSPSSVTPQGSPFSTGLLDHPSPSTPSPDTVIPSPQDERPEGTGCRALTSTERSRRHRIRKRGRNPIQEKLKKFRVSAAGIFYRDPTGFQECLDEFLWDQQGRGDCQGRLIDTHGVLYEEKEDSDLLNEVTKQGWMREKKLDMYAMGDRDALDRHITRYMVEFVEERVRDKRDYLLEKSKPEHVSLYEASLD</sequence>
<feature type="compositionally biased region" description="Basic residues" evidence="1">
    <location>
        <begin position="58"/>
        <end position="68"/>
    </location>
</feature>
<organism evidence="2 3">
    <name type="scientific">Piptocephalis cylindrospora</name>
    <dbReference type="NCBI Taxonomy" id="1907219"/>
    <lineage>
        <taxon>Eukaryota</taxon>
        <taxon>Fungi</taxon>
        <taxon>Fungi incertae sedis</taxon>
        <taxon>Zoopagomycota</taxon>
        <taxon>Zoopagomycotina</taxon>
        <taxon>Zoopagomycetes</taxon>
        <taxon>Zoopagales</taxon>
        <taxon>Piptocephalidaceae</taxon>
        <taxon>Piptocephalis</taxon>
    </lineage>
</organism>
<name>A0A4P9Y1T7_9FUNG</name>
<dbReference type="EMBL" id="KZ988212">
    <property type="protein sequence ID" value="RKP12767.1"/>
    <property type="molecule type" value="Genomic_DNA"/>
</dbReference>
<protein>
    <submittedName>
        <fullName evidence="2">Uncharacterized protein</fullName>
    </submittedName>
</protein>
<accession>A0A4P9Y1T7</accession>
<dbReference type="Proteomes" id="UP000267251">
    <property type="component" value="Unassembled WGS sequence"/>
</dbReference>
<proteinExistence type="predicted"/>
<evidence type="ECO:0000256" key="1">
    <source>
        <dbReference type="SAM" id="MobiDB-lite"/>
    </source>
</evidence>
<feature type="compositionally biased region" description="Polar residues" evidence="1">
    <location>
        <begin position="1"/>
        <end position="18"/>
    </location>
</feature>
<keyword evidence="3" id="KW-1185">Reference proteome</keyword>